<evidence type="ECO:0000313" key="5">
    <source>
        <dbReference type="Proteomes" id="UP000011602"/>
    </source>
</evidence>
<accession>L9XBE3</accession>
<dbReference type="EMBL" id="AOHZ01000031">
    <property type="protein sequence ID" value="ELY58962.1"/>
    <property type="molecule type" value="Genomic_DNA"/>
</dbReference>
<keyword evidence="5" id="KW-1185">Reference proteome</keyword>
<name>L9XBE3_9EURY</name>
<dbReference type="SUPFAM" id="SSF56059">
    <property type="entry name" value="Glutathione synthetase ATP-binding domain-like"/>
    <property type="match status" value="1"/>
</dbReference>
<dbReference type="STRING" id="1227499.C493_05935"/>
<organism evidence="4 5">
    <name type="scientific">Natronolimnohabitans innermongolicus JCM 12255</name>
    <dbReference type="NCBI Taxonomy" id="1227499"/>
    <lineage>
        <taxon>Archaea</taxon>
        <taxon>Methanobacteriati</taxon>
        <taxon>Methanobacteriota</taxon>
        <taxon>Stenosarchaea group</taxon>
        <taxon>Halobacteria</taxon>
        <taxon>Halobacteriales</taxon>
        <taxon>Natrialbaceae</taxon>
        <taxon>Natronolimnohabitans</taxon>
    </lineage>
</organism>
<evidence type="ECO:0000256" key="2">
    <source>
        <dbReference type="SAM" id="MobiDB-lite"/>
    </source>
</evidence>
<reference evidence="4 5" key="1">
    <citation type="journal article" date="2014" name="PLoS Genet.">
        <title>Phylogenetically driven sequencing of extremely halophilic archaea reveals strategies for static and dynamic osmo-response.</title>
        <authorList>
            <person name="Becker E.A."/>
            <person name="Seitzer P.M."/>
            <person name="Tritt A."/>
            <person name="Larsen D."/>
            <person name="Krusor M."/>
            <person name="Yao A.I."/>
            <person name="Wu D."/>
            <person name="Madern D."/>
            <person name="Eisen J.A."/>
            <person name="Darling A.E."/>
            <person name="Facciotti M.T."/>
        </authorList>
    </citation>
    <scope>NUCLEOTIDE SEQUENCE [LARGE SCALE GENOMIC DNA]</scope>
    <source>
        <strain evidence="4 5">JCM 12255</strain>
    </source>
</reference>
<dbReference type="OrthoDB" id="11959at2157"/>
<evidence type="ECO:0000259" key="3">
    <source>
        <dbReference type="PROSITE" id="PS50975"/>
    </source>
</evidence>
<gene>
    <name evidence="4" type="ORF">C493_05935</name>
</gene>
<comment type="caution">
    <text evidence="4">The sequence shown here is derived from an EMBL/GenBank/DDBJ whole genome shotgun (WGS) entry which is preliminary data.</text>
</comment>
<dbReference type="eggNOG" id="arCOG06897">
    <property type="taxonomic scope" value="Archaea"/>
</dbReference>
<evidence type="ECO:0000313" key="4">
    <source>
        <dbReference type="EMBL" id="ELY58962.1"/>
    </source>
</evidence>
<keyword evidence="1" id="KW-0067">ATP-binding</keyword>
<protein>
    <submittedName>
        <fullName evidence="4">ATP-grasp protein-like protein</fullName>
    </submittedName>
</protein>
<dbReference type="InterPro" id="IPR011761">
    <property type="entry name" value="ATP-grasp"/>
</dbReference>
<dbReference type="Pfam" id="PF15632">
    <property type="entry name" value="ATPgrasp_Ter"/>
    <property type="match status" value="1"/>
</dbReference>
<dbReference type="RefSeq" id="WP_007258490.1">
    <property type="nucleotide sequence ID" value="NZ_AOHZ01000031.1"/>
</dbReference>
<dbReference type="Proteomes" id="UP000011602">
    <property type="component" value="Unassembled WGS sequence"/>
</dbReference>
<evidence type="ECO:0000256" key="1">
    <source>
        <dbReference type="PROSITE-ProRule" id="PRU00409"/>
    </source>
</evidence>
<dbReference type="GO" id="GO:0005524">
    <property type="term" value="F:ATP binding"/>
    <property type="evidence" value="ECO:0007669"/>
    <property type="project" value="UniProtKB-UniRule"/>
</dbReference>
<dbReference type="PROSITE" id="PS51257">
    <property type="entry name" value="PROKAR_LIPOPROTEIN"/>
    <property type="match status" value="1"/>
</dbReference>
<keyword evidence="1" id="KW-0547">Nucleotide-binding</keyword>
<dbReference type="GO" id="GO:0046872">
    <property type="term" value="F:metal ion binding"/>
    <property type="evidence" value="ECO:0007669"/>
    <property type="project" value="InterPro"/>
</dbReference>
<proteinExistence type="predicted"/>
<dbReference type="Gene3D" id="3.30.470.20">
    <property type="entry name" value="ATP-grasp fold, B domain"/>
    <property type="match status" value="1"/>
</dbReference>
<feature type="domain" description="ATP-grasp" evidence="3">
    <location>
        <begin position="114"/>
        <end position="313"/>
    </location>
</feature>
<dbReference type="Gene3D" id="3.40.50.20">
    <property type="match status" value="1"/>
</dbReference>
<feature type="region of interest" description="Disordered" evidence="2">
    <location>
        <begin position="406"/>
        <end position="426"/>
    </location>
</feature>
<sequence>MHKRGQGSVVIPAVAPSSVACVRSLGRRGVGTIAVSESETAPAFASRYCDESHVVPDPTEDVLGYRDALLELATRSDVETIAPIRDEDVWTLSRYRSAFADRVAPLWPSLETLRTVYDRVRLVETAAAADVAVPETRPLDAVDDWGRKAIVKPRYAVVTDEFVDTVSSSTIVHPGSVRYLEPGQEPDRESIREEMGHTPIVQEYVPGEEYALWALYDRGEPVATCQKHQLRGYSYAGNTSIARRTTSIPALERAGRAVLDALDWHGPASVQFVRDAATGEFTLLEVNPRFWVSVSCPIEAGVDFPYYFWQLARGEPVRTSETYETGVATHLLRGEMLYVLSVLREENPIVEPPSLPAAALEIAASTVRQPNFDHLSRDDPRPFVRDARNVASELFSAVVELPASWTAPASRRDQTDDERADARVRR</sequence>
<dbReference type="PROSITE" id="PS50975">
    <property type="entry name" value="ATP_GRASP"/>
    <property type="match status" value="1"/>
</dbReference>
<dbReference type="AlphaFoldDB" id="L9XBE3"/>